<accession>A0A7Y6TV92</accession>
<gene>
    <name evidence="2" type="ORF">HQN59_02805</name>
</gene>
<reference evidence="2 3" key="1">
    <citation type="submission" date="2020-06" db="EMBL/GenBank/DDBJ databases">
        <title>Schlegella sp. ID0723 isolated from air conditioner.</title>
        <authorList>
            <person name="Kim D.Y."/>
            <person name="Kim D.-U."/>
        </authorList>
    </citation>
    <scope>NUCLEOTIDE SEQUENCE [LARGE SCALE GENOMIC DNA]</scope>
    <source>
        <strain evidence="2 3">ID0723</strain>
    </source>
</reference>
<evidence type="ECO:0000313" key="3">
    <source>
        <dbReference type="Proteomes" id="UP000529637"/>
    </source>
</evidence>
<sequence>MSAPGRSPALSAEVAPVHARRLCIDGVALWAPTLPGWDAARAAFRGEGGLADPPAKRPAPELLHAAERRRAPDTVSLALEVATAAVRMSGHPADALPAVFVSAHGDLAVNDAMCTTLASEPTLISPTRFHNSVHNAAAGYWTIGTGCMQASTALTAHEKTFAAGLLEAATQCAADDVPVLLAGFDIAAAGALRSVVQSEGLLAVALVLAPRRGPATIATLDWSLEPGDAADPPLRSAAARSLGGNAMAGALPMFEALATQSGETLRLPLSARLALRAQLTFAG</sequence>
<dbReference type="EMBL" id="JABWMJ010000001">
    <property type="protein sequence ID" value="NUZ04682.1"/>
    <property type="molecule type" value="Genomic_DNA"/>
</dbReference>
<evidence type="ECO:0000313" key="2">
    <source>
        <dbReference type="EMBL" id="NUZ04682.1"/>
    </source>
</evidence>
<comment type="caution">
    <text evidence="2">The sequence shown here is derived from an EMBL/GenBank/DDBJ whole genome shotgun (WGS) entry which is preliminary data.</text>
</comment>
<protein>
    <submittedName>
        <fullName evidence="2">Beta-ketoacyl synthase chain length factor</fullName>
    </submittedName>
</protein>
<dbReference type="AlphaFoldDB" id="A0A7Y6TV92"/>
<evidence type="ECO:0000259" key="1">
    <source>
        <dbReference type="Pfam" id="PF13723"/>
    </source>
</evidence>
<name>A0A7Y6TV92_9BURK</name>
<dbReference type="InterPro" id="IPR014030">
    <property type="entry name" value="Ketoacyl_synth_N"/>
</dbReference>
<organism evidence="2 3">
    <name type="scientific">Piscinibacter koreensis</name>
    <dbReference type="NCBI Taxonomy" id="2742824"/>
    <lineage>
        <taxon>Bacteria</taxon>
        <taxon>Pseudomonadati</taxon>
        <taxon>Pseudomonadota</taxon>
        <taxon>Betaproteobacteria</taxon>
        <taxon>Burkholderiales</taxon>
        <taxon>Sphaerotilaceae</taxon>
        <taxon>Piscinibacter</taxon>
    </lineage>
</organism>
<feature type="domain" description="Beta-ketoacyl synthase-like N-terminal" evidence="1">
    <location>
        <begin position="55"/>
        <end position="216"/>
    </location>
</feature>
<proteinExistence type="predicted"/>
<dbReference type="Proteomes" id="UP000529637">
    <property type="component" value="Unassembled WGS sequence"/>
</dbReference>
<dbReference type="Pfam" id="PF13723">
    <property type="entry name" value="Ketoacyl-synt_2"/>
    <property type="match status" value="1"/>
</dbReference>
<keyword evidence="3" id="KW-1185">Reference proteome</keyword>
<dbReference type="InterPro" id="IPR016039">
    <property type="entry name" value="Thiolase-like"/>
</dbReference>
<dbReference type="SUPFAM" id="SSF53901">
    <property type="entry name" value="Thiolase-like"/>
    <property type="match status" value="1"/>
</dbReference>
<dbReference type="GO" id="GO:0016746">
    <property type="term" value="F:acyltransferase activity"/>
    <property type="evidence" value="ECO:0007669"/>
    <property type="project" value="InterPro"/>
</dbReference>
<dbReference type="RefSeq" id="WP_176065806.1">
    <property type="nucleotide sequence ID" value="NZ_JABWMJ010000001.1"/>
</dbReference>